<dbReference type="Gene3D" id="1.20.1280.50">
    <property type="match status" value="1"/>
</dbReference>
<dbReference type="InterPro" id="IPR032675">
    <property type="entry name" value="LRR_dom_sf"/>
</dbReference>
<evidence type="ECO:0000259" key="1">
    <source>
        <dbReference type="Pfam" id="PF12937"/>
    </source>
</evidence>
<dbReference type="AlphaFoldDB" id="A0A835B0V0"/>
<dbReference type="EMBL" id="JACEFO010002103">
    <property type="protein sequence ID" value="KAF8683149.1"/>
    <property type="molecule type" value="Genomic_DNA"/>
</dbReference>
<dbReference type="InterPro" id="IPR036047">
    <property type="entry name" value="F-box-like_dom_sf"/>
</dbReference>
<dbReference type="SUPFAM" id="SSF52047">
    <property type="entry name" value="RNI-like"/>
    <property type="match status" value="1"/>
</dbReference>
<reference evidence="2" key="1">
    <citation type="submission" date="2020-07" db="EMBL/GenBank/DDBJ databases">
        <title>Genome sequence and genetic diversity analysis of an under-domesticated orphan crop, white fonio (Digitaria exilis).</title>
        <authorList>
            <person name="Bennetzen J.L."/>
            <person name="Chen S."/>
            <person name="Ma X."/>
            <person name="Wang X."/>
            <person name="Yssel A.E.J."/>
            <person name="Chaluvadi S.R."/>
            <person name="Johnson M."/>
            <person name="Gangashetty P."/>
            <person name="Hamidou F."/>
            <person name="Sanogo M.D."/>
            <person name="Zwaenepoel A."/>
            <person name="Wallace J."/>
            <person name="Van De Peer Y."/>
            <person name="Van Deynze A."/>
        </authorList>
    </citation>
    <scope>NUCLEOTIDE SEQUENCE</scope>
    <source>
        <tissue evidence="2">Leaves</tissue>
    </source>
</reference>
<dbReference type="Gene3D" id="3.80.10.10">
    <property type="entry name" value="Ribonuclease Inhibitor"/>
    <property type="match status" value="1"/>
</dbReference>
<dbReference type="InterPro" id="IPR001810">
    <property type="entry name" value="F-box_dom"/>
</dbReference>
<accession>A0A835B0V0</accession>
<gene>
    <name evidence="2" type="ORF">HU200_045009</name>
</gene>
<proteinExistence type="predicted"/>
<feature type="domain" description="F-box" evidence="1">
    <location>
        <begin position="249"/>
        <end position="290"/>
    </location>
</feature>
<keyword evidence="3" id="KW-1185">Reference proteome</keyword>
<comment type="caution">
    <text evidence="2">The sequence shown here is derived from an EMBL/GenBank/DDBJ whole genome shotgun (WGS) entry which is preliminary data.</text>
</comment>
<dbReference type="Pfam" id="PF12937">
    <property type="entry name" value="F-box-like"/>
    <property type="match status" value="1"/>
</dbReference>
<organism evidence="2 3">
    <name type="scientific">Digitaria exilis</name>
    <dbReference type="NCBI Taxonomy" id="1010633"/>
    <lineage>
        <taxon>Eukaryota</taxon>
        <taxon>Viridiplantae</taxon>
        <taxon>Streptophyta</taxon>
        <taxon>Embryophyta</taxon>
        <taxon>Tracheophyta</taxon>
        <taxon>Spermatophyta</taxon>
        <taxon>Magnoliopsida</taxon>
        <taxon>Liliopsida</taxon>
        <taxon>Poales</taxon>
        <taxon>Poaceae</taxon>
        <taxon>PACMAD clade</taxon>
        <taxon>Panicoideae</taxon>
        <taxon>Panicodae</taxon>
        <taxon>Paniceae</taxon>
        <taxon>Anthephorinae</taxon>
        <taxon>Digitaria</taxon>
    </lineage>
</organism>
<sequence length="536" mass="58809">MRPHTRQTRCQSVCDSAPRMRGVSCGDQPCPASMPAAMGKAEWKRMARVAWHMCWPPKGPADHFPVELQGPDGIRSLWLGSSSLQAMPVCPHTRQRPSSAMHNRHTHCLSLMILPVTDIQPPAILGPWTRPTRYHMPETDSGVPCNDHRLHSGGCPKHSYPRAGPSVSKAAGAARPGPFIKRQPPLALRLCPSQITPFSPSLIAIKTPQLPRPVRRFLPSPPPMAAAAAPSAVPAPPSPPPPWADMETDCLAHVFRRLDLEDLAASAPLVCRGWRRAAADPSLWRALDLRRDHLARFMPWSPLAAAFALRYGVATRFSLAGFLRLCLARAKGSADHLALPPLLASPADDLQHISLQCPRLRRLALPALPAGDEARLVDLIPRWPLLEHLELDAKPSATFFPALAEQLGRHCPKFASLKTSGAVKPEDAAALAKWLPGLRSLCLDRSYLPKQELLAILAGCRNLRELSARCCVGFDEGDEEIARRGARIERFDVAGSRMVDEVELEDDMAGGHDFCDSSYVDWARDGHCSQSQDERD</sequence>
<dbReference type="SUPFAM" id="SSF81383">
    <property type="entry name" value="F-box domain"/>
    <property type="match status" value="1"/>
</dbReference>
<evidence type="ECO:0000313" key="2">
    <source>
        <dbReference type="EMBL" id="KAF8683149.1"/>
    </source>
</evidence>
<dbReference type="OrthoDB" id="1929062at2759"/>
<name>A0A835B0V0_9POAL</name>
<dbReference type="Proteomes" id="UP000636709">
    <property type="component" value="Unassembled WGS sequence"/>
</dbReference>
<protein>
    <recommendedName>
        <fullName evidence="1">F-box domain-containing protein</fullName>
    </recommendedName>
</protein>
<dbReference type="PANTHER" id="PTHR38926">
    <property type="entry name" value="F-BOX DOMAIN CONTAINING PROTEIN, EXPRESSED"/>
    <property type="match status" value="1"/>
</dbReference>
<dbReference type="PANTHER" id="PTHR38926:SF5">
    <property type="entry name" value="F-BOX AND LEUCINE-RICH REPEAT PROTEIN 6"/>
    <property type="match status" value="1"/>
</dbReference>
<evidence type="ECO:0000313" key="3">
    <source>
        <dbReference type="Proteomes" id="UP000636709"/>
    </source>
</evidence>